<dbReference type="EMBL" id="LAZR01040584">
    <property type="protein sequence ID" value="KKL14128.1"/>
    <property type="molecule type" value="Genomic_DNA"/>
</dbReference>
<name>A0A0F9DQB0_9ZZZZ</name>
<feature type="region of interest" description="Disordered" evidence="1">
    <location>
        <begin position="190"/>
        <end position="213"/>
    </location>
</feature>
<comment type="caution">
    <text evidence="2">The sequence shown here is derived from an EMBL/GenBank/DDBJ whole genome shotgun (WGS) entry which is preliminary data.</text>
</comment>
<evidence type="ECO:0000313" key="2">
    <source>
        <dbReference type="EMBL" id="KKL14128.1"/>
    </source>
</evidence>
<dbReference type="AlphaFoldDB" id="A0A0F9DQB0"/>
<evidence type="ECO:0000256" key="1">
    <source>
        <dbReference type="SAM" id="MobiDB-lite"/>
    </source>
</evidence>
<accession>A0A0F9DQB0</accession>
<sequence length="213" mass="24372">MITDMIAICAFVFAVLPIIQAAIYAVKLKRELREEYGFDFVPVKKAGYDDIEEMLKRYKHADEVTIFSGGFDWIGKNKDMKDFLLKLANDNKLKLVSFREYEKVKKSFENKGHGDLFGEFHGILNDSFKFNSGLYGIKCSLIKTLGENRLLFRQSSEVHEFNAGFLGSSKYSRQLLGILFQFADNEKWGKPWPEPTPAPAVSQPEPQVNQNKV</sequence>
<gene>
    <name evidence="2" type="ORF">LCGC14_2518880</name>
</gene>
<protein>
    <submittedName>
        <fullName evidence="2">Uncharacterized protein</fullName>
    </submittedName>
</protein>
<reference evidence="2" key="1">
    <citation type="journal article" date="2015" name="Nature">
        <title>Complex archaea that bridge the gap between prokaryotes and eukaryotes.</title>
        <authorList>
            <person name="Spang A."/>
            <person name="Saw J.H."/>
            <person name="Jorgensen S.L."/>
            <person name="Zaremba-Niedzwiedzka K."/>
            <person name="Martijn J."/>
            <person name="Lind A.E."/>
            <person name="van Eijk R."/>
            <person name="Schleper C."/>
            <person name="Guy L."/>
            <person name="Ettema T.J."/>
        </authorList>
    </citation>
    <scope>NUCLEOTIDE SEQUENCE</scope>
</reference>
<proteinExistence type="predicted"/>
<feature type="compositionally biased region" description="Polar residues" evidence="1">
    <location>
        <begin position="204"/>
        <end position="213"/>
    </location>
</feature>
<organism evidence="2">
    <name type="scientific">marine sediment metagenome</name>
    <dbReference type="NCBI Taxonomy" id="412755"/>
    <lineage>
        <taxon>unclassified sequences</taxon>
        <taxon>metagenomes</taxon>
        <taxon>ecological metagenomes</taxon>
    </lineage>
</organism>